<reference evidence="4" key="1">
    <citation type="submission" date="2015-01" db="EMBL/GenBank/DDBJ databases">
        <authorList>
            <person name="MANFREDI Pablo"/>
        </authorList>
    </citation>
    <scope>NUCLEOTIDE SEQUENCE [LARGE SCALE GENOMIC DNA]</scope>
    <source>
        <strain evidence="4">Ccyn2B</strain>
    </source>
</reference>
<dbReference type="Pfam" id="PF00571">
    <property type="entry name" value="CBS"/>
    <property type="match status" value="1"/>
</dbReference>
<keyword evidence="1" id="KW-0129">CBS domain</keyword>
<organism evidence="3 4">
    <name type="scientific">Capnocytophaga cynodegmi</name>
    <dbReference type="NCBI Taxonomy" id="28189"/>
    <lineage>
        <taxon>Bacteria</taxon>
        <taxon>Pseudomonadati</taxon>
        <taxon>Bacteroidota</taxon>
        <taxon>Flavobacteriia</taxon>
        <taxon>Flavobacteriales</taxon>
        <taxon>Flavobacteriaceae</taxon>
        <taxon>Capnocytophaga</taxon>
    </lineage>
</organism>
<dbReference type="SMART" id="SM00116">
    <property type="entry name" value="CBS"/>
    <property type="match status" value="2"/>
</dbReference>
<dbReference type="eggNOG" id="COG0517">
    <property type="taxonomic scope" value="Bacteria"/>
</dbReference>
<sequence>MSIHNSLKTNLPVITPETSVYEAVELLKLHHLSHLPIFNFGNMIGLLPREVILSAPLDKKIIDYLYDMDIFFAKKEARWEEVMEIFVKYDSNIVPVLNEENQYLGYYQLVDFIHLFSETPFLREVGSFIVLEKNQEEYSFSEISQIVESNHAKILGMFISEIANGKVHITLKIISNSLTEILQTFRRYQYAILVEKEDDFYLQELKEKSNYFDKYLNI</sequence>
<evidence type="ECO:0000259" key="2">
    <source>
        <dbReference type="PROSITE" id="PS51371"/>
    </source>
</evidence>
<dbReference type="STRING" id="28189.CCYN74_80016"/>
<evidence type="ECO:0000313" key="4">
    <source>
        <dbReference type="Proteomes" id="UP000038055"/>
    </source>
</evidence>
<evidence type="ECO:0000313" key="3">
    <source>
        <dbReference type="EMBL" id="CEN34349.1"/>
    </source>
</evidence>
<dbReference type="InterPro" id="IPR046342">
    <property type="entry name" value="CBS_dom_sf"/>
</dbReference>
<dbReference type="SUPFAM" id="SSF54631">
    <property type="entry name" value="CBS-domain pair"/>
    <property type="match status" value="1"/>
</dbReference>
<dbReference type="Proteomes" id="UP000038055">
    <property type="component" value="Unassembled WGS sequence"/>
</dbReference>
<dbReference type="AlphaFoldDB" id="A0A0B7H737"/>
<proteinExistence type="predicted"/>
<evidence type="ECO:0000256" key="1">
    <source>
        <dbReference type="PROSITE-ProRule" id="PRU00703"/>
    </source>
</evidence>
<dbReference type="Gene3D" id="3.10.580.10">
    <property type="entry name" value="CBS-domain"/>
    <property type="match status" value="2"/>
</dbReference>
<dbReference type="InterPro" id="IPR000644">
    <property type="entry name" value="CBS_dom"/>
</dbReference>
<gene>
    <name evidence="3" type="ORF">CCYN2B_20073</name>
</gene>
<dbReference type="RefSeq" id="WP_041991436.1">
    <property type="nucleotide sequence ID" value="NZ_CDOD01000012.1"/>
</dbReference>
<accession>A0A0B7H737</accession>
<dbReference type="EMBL" id="CDOD01000012">
    <property type="protein sequence ID" value="CEN34349.1"/>
    <property type="molecule type" value="Genomic_DNA"/>
</dbReference>
<name>A0A0B7H737_9FLAO</name>
<feature type="domain" description="CBS" evidence="2">
    <location>
        <begin position="7"/>
        <end position="64"/>
    </location>
</feature>
<keyword evidence="4" id="KW-1185">Reference proteome</keyword>
<dbReference type="PROSITE" id="PS51371">
    <property type="entry name" value="CBS"/>
    <property type="match status" value="1"/>
</dbReference>
<protein>
    <submittedName>
        <fullName evidence="3">Acetoin utilization protein acuB</fullName>
    </submittedName>
</protein>